<dbReference type="InterPro" id="IPR005123">
    <property type="entry name" value="Oxoglu/Fe-dep_dioxygenase_dom"/>
</dbReference>
<dbReference type="AlphaFoldDB" id="A0ABD2AZA9"/>
<evidence type="ECO:0000256" key="9">
    <source>
        <dbReference type="ARBA" id="ARBA00047444"/>
    </source>
</evidence>
<gene>
    <name evidence="12" type="ORF">V1477_018392</name>
</gene>
<dbReference type="Proteomes" id="UP001607303">
    <property type="component" value="Unassembled WGS sequence"/>
</dbReference>
<dbReference type="PROSITE" id="PS51471">
    <property type="entry name" value="FE2OG_OXY"/>
    <property type="match status" value="1"/>
</dbReference>
<keyword evidence="7" id="KW-0408">Iron</keyword>
<proteinExistence type="inferred from homology"/>
<evidence type="ECO:0000259" key="11">
    <source>
        <dbReference type="PROSITE" id="PS51471"/>
    </source>
</evidence>
<evidence type="ECO:0000256" key="5">
    <source>
        <dbReference type="ARBA" id="ARBA00022964"/>
    </source>
</evidence>
<feature type="compositionally biased region" description="Basic residues" evidence="10">
    <location>
        <begin position="637"/>
        <end position="649"/>
    </location>
</feature>
<dbReference type="GO" id="GO:0031543">
    <property type="term" value="F:peptidyl-proline dioxygenase activity"/>
    <property type="evidence" value="ECO:0007669"/>
    <property type="project" value="UniProtKB-ARBA"/>
</dbReference>
<feature type="compositionally biased region" description="Basic and acidic residues" evidence="10">
    <location>
        <begin position="608"/>
        <end position="617"/>
    </location>
</feature>
<feature type="compositionally biased region" description="Basic and acidic residues" evidence="10">
    <location>
        <begin position="650"/>
        <end position="667"/>
    </location>
</feature>
<evidence type="ECO:0000256" key="4">
    <source>
        <dbReference type="ARBA" id="ARBA00022896"/>
    </source>
</evidence>
<feature type="compositionally biased region" description="Polar residues" evidence="10">
    <location>
        <begin position="721"/>
        <end position="736"/>
    </location>
</feature>
<keyword evidence="5" id="KW-0223">Dioxygenase</keyword>
<keyword evidence="3" id="KW-0479">Metal-binding</keyword>
<dbReference type="Gene3D" id="2.60.120.620">
    <property type="entry name" value="q2cbj1_9rhob like domain"/>
    <property type="match status" value="3"/>
</dbReference>
<evidence type="ECO:0000313" key="13">
    <source>
        <dbReference type="Proteomes" id="UP001607303"/>
    </source>
</evidence>
<evidence type="ECO:0000256" key="7">
    <source>
        <dbReference type="ARBA" id="ARBA00023004"/>
    </source>
</evidence>
<evidence type="ECO:0000256" key="3">
    <source>
        <dbReference type="ARBA" id="ARBA00022723"/>
    </source>
</evidence>
<dbReference type="GO" id="GO:0046872">
    <property type="term" value="F:metal ion binding"/>
    <property type="evidence" value="ECO:0007669"/>
    <property type="project" value="UniProtKB-KW"/>
</dbReference>
<dbReference type="Pfam" id="PF10637">
    <property type="entry name" value="Ofd1_CTDD"/>
    <property type="match status" value="1"/>
</dbReference>
<reference evidence="12 13" key="1">
    <citation type="journal article" date="2024" name="Ann. Entomol. Soc. Am.">
        <title>Genomic analyses of the southern and eastern yellowjacket wasps (Hymenoptera: Vespidae) reveal evolutionary signatures of social life.</title>
        <authorList>
            <person name="Catto M.A."/>
            <person name="Caine P.B."/>
            <person name="Orr S.E."/>
            <person name="Hunt B.G."/>
            <person name="Goodisman M.A.D."/>
        </authorList>
    </citation>
    <scope>NUCLEOTIDE SEQUENCE [LARGE SCALE GENOMIC DNA]</scope>
    <source>
        <strain evidence="12">232</strain>
        <tissue evidence="12">Head and thorax</tissue>
    </source>
</reference>
<feature type="compositionally biased region" description="Acidic residues" evidence="10">
    <location>
        <begin position="760"/>
        <end position="779"/>
    </location>
</feature>
<dbReference type="InterPro" id="IPR051842">
    <property type="entry name" value="uS12_prolyl_hydroxylase"/>
</dbReference>
<protein>
    <recommendedName>
        <fullName evidence="8">uS12 prolyl 3-hydroxylase</fullName>
    </recommendedName>
</protein>
<comment type="caution">
    <text evidence="12">The sequence shown here is derived from an EMBL/GenBank/DDBJ whole genome shotgun (WGS) entry which is preliminary data.</text>
</comment>
<feature type="region of interest" description="Disordered" evidence="10">
    <location>
        <begin position="699"/>
        <end position="779"/>
    </location>
</feature>
<dbReference type="InterPro" id="IPR019601">
    <property type="entry name" value="Oxoglutarate/Fe-dep_Oase_C"/>
</dbReference>
<dbReference type="InterPro" id="IPR039558">
    <property type="entry name" value="TPA1/OFD1_N"/>
</dbReference>
<organism evidence="12 13">
    <name type="scientific">Vespula maculifrons</name>
    <name type="common">Eastern yellow jacket</name>
    <name type="synonym">Wasp</name>
    <dbReference type="NCBI Taxonomy" id="7453"/>
    <lineage>
        <taxon>Eukaryota</taxon>
        <taxon>Metazoa</taxon>
        <taxon>Ecdysozoa</taxon>
        <taxon>Arthropoda</taxon>
        <taxon>Hexapoda</taxon>
        <taxon>Insecta</taxon>
        <taxon>Pterygota</taxon>
        <taxon>Neoptera</taxon>
        <taxon>Endopterygota</taxon>
        <taxon>Hymenoptera</taxon>
        <taxon>Apocrita</taxon>
        <taxon>Aculeata</taxon>
        <taxon>Vespoidea</taxon>
        <taxon>Vespidae</taxon>
        <taxon>Vespinae</taxon>
        <taxon>Vespula</taxon>
    </lineage>
</organism>
<dbReference type="InterPro" id="IPR006620">
    <property type="entry name" value="Pro_4_hyd_alph"/>
</dbReference>
<keyword evidence="6" id="KW-0560">Oxidoreductase</keyword>
<evidence type="ECO:0000256" key="1">
    <source>
        <dbReference type="ARBA" id="ARBA00001961"/>
    </source>
</evidence>
<comment type="catalytic activity">
    <reaction evidence="9">
        <text>[ribosomal protein uS12]-L-proline + 2-oxoglutarate + O2 = [ribosomal protein uS12]-(3S)-3-hydroxy-L-proline + succinate + CO2</text>
        <dbReference type="Rhea" id="RHEA:54156"/>
        <dbReference type="Rhea" id="RHEA-COMP:13816"/>
        <dbReference type="Rhea" id="RHEA-COMP:13818"/>
        <dbReference type="ChEBI" id="CHEBI:15379"/>
        <dbReference type="ChEBI" id="CHEBI:16526"/>
        <dbReference type="ChEBI" id="CHEBI:16810"/>
        <dbReference type="ChEBI" id="CHEBI:30031"/>
        <dbReference type="ChEBI" id="CHEBI:50342"/>
        <dbReference type="ChEBI" id="CHEBI:85428"/>
    </reaction>
</comment>
<feature type="compositionally biased region" description="Basic and acidic residues" evidence="10">
    <location>
        <begin position="535"/>
        <end position="571"/>
    </location>
</feature>
<evidence type="ECO:0000313" key="12">
    <source>
        <dbReference type="EMBL" id="KAL2725954.1"/>
    </source>
</evidence>
<comment type="cofactor">
    <cofactor evidence="1">
        <name>L-ascorbate</name>
        <dbReference type="ChEBI" id="CHEBI:38290"/>
    </cofactor>
</comment>
<feature type="compositionally biased region" description="Basic residues" evidence="10">
    <location>
        <begin position="708"/>
        <end position="718"/>
    </location>
</feature>
<sequence length="856" mass="98984">MDDMEEIGEGVPRISMRTNGIRQTRNAAAILAPNAADSATKRSKIVLNRCREHVAAHFSNLSFSKRKLSNREEVLGAKYSTYIPAFDPVNVFNYDDTRRATFVRRRLGDTEGRIWYSLNLDTKTHVSWTTTWTECIEKTTLPHSTVRFYSYEFTKYHFREIMQKCDIVSILAILLNALKNFLTSIVSRESKVLPDCFEAFYLIMSEKNILDEEPMNKRLRHRIISDHIYNEEFEDLVTKNWSCHNEIKNDNLEVISTPFRIEIAMWMERVTRIHLNNKISMSSSCYCNTDYLLCHDDNMGERRIAYILYLSKNWVAEDGGTLDLFDTDKDGLPQNVVRSLVPEYNSLVFFEVMDTSFHQVSEVISTERTRWSLNGWFEGSLRQSNRLPRPVLFYKYTEPMDMEIKLESWVRGCYLESKMIDDIQKVVEVESYAFLSSFFIEDVYNKLLEEIASESICWEKVGPADVRNYEVADEKTLPALLKSFCDIFKSKIVFRLLRSYTELDLVSMKPDMKPKMTMELQRWSQGSYTLITDRLKNKNEEENQTEEKVSDPKNKNKRSQDAKDIKEKELSESVTSTDSKYSIQSTSENKKSINSKDTVSMQSNSDNKSSKSSKDSTSKQCSSGTKSSKSSKDFKSKRSGSKSKKSANGKKKETCKSENLESSKSSEDSQSTRCSCSNKITGNACRYCNTLFSDKEYEDIEEEEVPKLKKKKYKKIRPKNVESQTSSSGLENSPSSFYDILDRSDSDDVSDIGDYLSDPSDYDMESQNETLEEEEEEDEEGTLDVIVQFHTANLSQEQTIDYVHPKEKEGSLIHIPPKDNHLCLIYKTLSVSRVHKYINQYCKGYFYNLDCTVDHI</sequence>
<dbReference type="GO" id="GO:0031418">
    <property type="term" value="F:L-ascorbic acid binding"/>
    <property type="evidence" value="ECO:0007669"/>
    <property type="project" value="UniProtKB-KW"/>
</dbReference>
<feature type="compositionally biased region" description="Low complexity" evidence="10">
    <location>
        <begin position="618"/>
        <end position="628"/>
    </location>
</feature>
<feature type="domain" description="Fe2OG dioxygenase" evidence="11">
    <location>
        <begin position="277"/>
        <end position="379"/>
    </location>
</feature>
<dbReference type="Pfam" id="PF13661">
    <property type="entry name" value="2OG-FeII_Oxy_4"/>
    <property type="match status" value="1"/>
</dbReference>
<dbReference type="SMART" id="SM00702">
    <property type="entry name" value="P4Hc"/>
    <property type="match status" value="1"/>
</dbReference>
<evidence type="ECO:0000256" key="6">
    <source>
        <dbReference type="ARBA" id="ARBA00023002"/>
    </source>
</evidence>
<feature type="region of interest" description="Disordered" evidence="10">
    <location>
        <begin position="535"/>
        <end position="680"/>
    </location>
</feature>
<dbReference type="PANTHER" id="PTHR12117:SF0">
    <property type="entry name" value="PROLYL 3-HYDROXYLASE OGFOD1"/>
    <property type="match status" value="1"/>
</dbReference>
<keyword evidence="4" id="KW-0847">Vitamin C</keyword>
<evidence type="ECO:0000256" key="8">
    <source>
        <dbReference type="ARBA" id="ARBA00029938"/>
    </source>
</evidence>
<feature type="compositionally biased region" description="Polar residues" evidence="10">
    <location>
        <begin position="572"/>
        <end position="587"/>
    </location>
</feature>
<comment type="similarity">
    <text evidence="2">Belongs to the TPA1 family.</text>
</comment>
<evidence type="ECO:0000256" key="10">
    <source>
        <dbReference type="SAM" id="MobiDB-lite"/>
    </source>
</evidence>
<evidence type="ECO:0000256" key="2">
    <source>
        <dbReference type="ARBA" id="ARBA00007443"/>
    </source>
</evidence>
<name>A0ABD2AZA9_VESMC</name>
<keyword evidence="13" id="KW-1185">Reference proteome</keyword>
<accession>A0ABD2AZA9</accession>
<dbReference type="EMBL" id="JAYRBN010000110">
    <property type="protein sequence ID" value="KAL2725954.1"/>
    <property type="molecule type" value="Genomic_DNA"/>
</dbReference>
<dbReference type="PANTHER" id="PTHR12117">
    <property type="entry name" value="HISTONE ACETYLTRANSFERASE COMPLEX"/>
    <property type="match status" value="1"/>
</dbReference>